<dbReference type="Pfam" id="PF24850">
    <property type="entry name" value="CC_BshC"/>
    <property type="match status" value="1"/>
</dbReference>
<dbReference type="RefSeq" id="WP_170085979.1">
    <property type="nucleotide sequence ID" value="NZ_CP047972.1"/>
</dbReference>
<reference evidence="5 6" key="1">
    <citation type="submission" date="2020-04" db="EMBL/GenBank/DDBJ databases">
        <authorList>
            <person name="Hogendoorn C."/>
        </authorList>
    </citation>
    <scope>NUCLEOTIDE SEQUENCE [LARGE SCALE GENOMIC DNA]</scope>
    <source>
        <strain evidence="5">COOX1</strain>
    </source>
</reference>
<evidence type="ECO:0000313" key="5">
    <source>
        <dbReference type="EMBL" id="CAB3394401.1"/>
    </source>
</evidence>
<evidence type="ECO:0000259" key="4">
    <source>
        <dbReference type="Pfam" id="PF24850"/>
    </source>
</evidence>
<comment type="similarity">
    <text evidence="2">Belongs to the BshC family.</text>
</comment>
<dbReference type="GO" id="GO:0016874">
    <property type="term" value="F:ligase activity"/>
    <property type="evidence" value="ECO:0007669"/>
    <property type="project" value="UniProtKB-UniRule"/>
</dbReference>
<evidence type="ECO:0000259" key="3">
    <source>
        <dbReference type="Pfam" id="PF10079"/>
    </source>
</evidence>
<dbReference type="Proteomes" id="UP000502196">
    <property type="component" value="Chromosome"/>
</dbReference>
<sequence length="548" mass="63691">MRVEPCYVKQHPPMAEDYVSHFSRVQELFDYDPRSNDVWEQRVRFLDRQSGPRADRHQLVQALSLFNQRIENAPEALAAIRSLEDERTLVVVGGQQACLFTGPLLVIYKAITIVRTARRLSRELRRPVIPVFWIAGEDHDFDEVNHVYYLTQNLDIRKIQVDHPTGKKTSVSRIALNRPQWEEVVDQFQQSLMDTEFKAEIVEKLAQLAGRSTTLVDCFARIMAWLFGPQGLVLVDSGDPNLRCIERPMFEQFIAWSREMNEALWNGKRKVESLGYAAQLDLKEGSANLFVDHEGERTLLYRDQYGGFTDKKGHVRFTKQELVDLAKNDPVRFSNNAATRPIMQEFLFPVLGTILGPGEIAYWGLLREAFQLFELQMPVIVPRLQFTILEPSVQKQMQTYGILLERALDDVQYIEHKKKAWLEEQGALHLKDRFDHVKRQVVELYTPLLDLVSNIDPGMRDLGKTNLDKILKHITFLETRAMASYEAQFETALRRFERIRQNVTPMGKLQDRVYNVFTYLNKHGQHWLTELTEAPLADNRTHHILYLS</sequence>
<dbReference type="PIRSF" id="PIRSF012535">
    <property type="entry name" value="UCP012535"/>
    <property type="match status" value="1"/>
</dbReference>
<dbReference type="InterPro" id="IPR055398">
    <property type="entry name" value="Rossmann-like_BshC"/>
</dbReference>
<dbReference type="InterPro" id="IPR055399">
    <property type="entry name" value="CC_BshC"/>
</dbReference>
<dbReference type="EMBL" id="LR792683">
    <property type="protein sequence ID" value="CAB3394401.1"/>
    <property type="molecule type" value="Genomic_DNA"/>
</dbReference>
<dbReference type="HAMAP" id="MF_01867">
    <property type="entry name" value="BshC"/>
    <property type="match status" value="1"/>
</dbReference>
<dbReference type="NCBIfam" id="TIGR03998">
    <property type="entry name" value="thiol_BshC"/>
    <property type="match status" value="1"/>
</dbReference>
<dbReference type="InterPro" id="IPR011199">
    <property type="entry name" value="Bacillithiol_biosynth_BshC"/>
</dbReference>
<dbReference type="Pfam" id="PF10079">
    <property type="entry name" value="Rossmann-like_BshC"/>
    <property type="match status" value="1"/>
</dbReference>
<gene>
    <name evidence="2 5" type="primary">bshC</name>
    <name evidence="5" type="ORF">COOX1_2395</name>
</gene>
<organism evidence="5 6">
    <name type="scientific">Kyrpidia spormannii</name>
    <dbReference type="NCBI Taxonomy" id="2055160"/>
    <lineage>
        <taxon>Bacteria</taxon>
        <taxon>Bacillati</taxon>
        <taxon>Bacillota</taxon>
        <taxon>Bacilli</taxon>
        <taxon>Bacillales</taxon>
        <taxon>Alicyclobacillaceae</taxon>
        <taxon>Kyrpidia</taxon>
    </lineage>
</organism>
<evidence type="ECO:0000256" key="1">
    <source>
        <dbReference type="ARBA" id="ARBA00022598"/>
    </source>
</evidence>
<feature type="domain" description="Bacillithiol biosynthesis BshC C-terminal coiled-coil" evidence="4">
    <location>
        <begin position="386"/>
        <end position="547"/>
    </location>
</feature>
<proteinExistence type="inferred from homology"/>
<comment type="function">
    <text evidence="2">Involved in bacillithiol (BSH) biosynthesis. May catalyze the last step of the pathway, the addition of cysteine to glucosamine malate (GlcN-Mal) to generate BSH.</text>
</comment>
<protein>
    <recommendedName>
        <fullName evidence="2">Putative cysteine ligase BshC</fullName>
        <ecNumber evidence="2">6.-.-.-</ecNumber>
    </recommendedName>
</protein>
<feature type="domain" description="Bacillithiol biosynthesis BshC N-terminal Rossmann-like" evidence="3">
    <location>
        <begin position="1"/>
        <end position="384"/>
    </location>
</feature>
<evidence type="ECO:0000256" key="2">
    <source>
        <dbReference type="HAMAP-Rule" id="MF_01867"/>
    </source>
</evidence>
<keyword evidence="1 2" id="KW-0436">Ligase</keyword>
<accession>A0A6F9EDB8</accession>
<evidence type="ECO:0000313" key="6">
    <source>
        <dbReference type="Proteomes" id="UP000502196"/>
    </source>
</evidence>
<dbReference type="AlphaFoldDB" id="A0A6F9EDB8"/>
<dbReference type="EC" id="6.-.-.-" evidence="2"/>
<name>A0A6F9EDB8_9BACL</name>